<keyword evidence="4" id="KW-0131">Cell cycle</keyword>
<evidence type="ECO:0000256" key="1">
    <source>
        <dbReference type="ARBA" id="ARBA00008168"/>
    </source>
</evidence>
<evidence type="ECO:0000313" key="4">
    <source>
        <dbReference type="EMBL" id="CUO58672.1"/>
    </source>
</evidence>
<dbReference type="InterPro" id="IPR036707">
    <property type="entry name" value="MinE_sf"/>
</dbReference>
<dbReference type="AlphaFoldDB" id="A0A174G8B8"/>
<dbReference type="GO" id="GO:0032955">
    <property type="term" value="P:regulation of division septum assembly"/>
    <property type="evidence" value="ECO:0007669"/>
    <property type="project" value="InterPro"/>
</dbReference>
<dbReference type="Proteomes" id="UP000095762">
    <property type="component" value="Unassembled WGS sequence"/>
</dbReference>
<dbReference type="GeneID" id="75079004"/>
<reference evidence="6 7" key="1">
    <citation type="submission" date="2015-09" db="EMBL/GenBank/DDBJ databases">
        <authorList>
            <consortium name="Pathogen Informatics"/>
        </authorList>
    </citation>
    <scope>NUCLEOTIDE SEQUENCE [LARGE SCALE GENOMIC DNA]</scope>
    <source>
        <strain evidence="3 6">2789STDY5608838</strain>
        <strain evidence="4 7">2789STDY5834861</strain>
        <strain evidence="5 8">2789STDY5834957</strain>
    </source>
</reference>
<protein>
    <submittedName>
        <fullName evidence="4">Cell division topological specificity factor</fullName>
    </submittedName>
</protein>
<evidence type="ECO:0000313" key="7">
    <source>
        <dbReference type="Proteomes" id="UP000095645"/>
    </source>
</evidence>
<name>A0A174G8B8_9FIRM</name>
<dbReference type="Pfam" id="PF03776">
    <property type="entry name" value="MinE"/>
    <property type="match status" value="1"/>
</dbReference>
<organism evidence="4 7">
    <name type="scientific">Blautia obeum</name>
    <dbReference type="NCBI Taxonomy" id="40520"/>
    <lineage>
        <taxon>Bacteria</taxon>
        <taxon>Bacillati</taxon>
        <taxon>Bacillota</taxon>
        <taxon>Clostridia</taxon>
        <taxon>Lachnospirales</taxon>
        <taxon>Lachnospiraceae</taxon>
        <taxon>Blautia</taxon>
    </lineage>
</organism>
<dbReference type="Proteomes" id="UP000095447">
    <property type="component" value="Unassembled WGS sequence"/>
</dbReference>
<dbReference type="RefSeq" id="WP_020993911.1">
    <property type="nucleotide sequence ID" value="NZ_CYZA01000003.1"/>
</dbReference>
<dbReference type="EMBL" id="CYZA01000003">
    <property type="protein sequence ID" value="CUN60191.1"/>
    <property type="molecule type" value="Genomic_DNA"/>
</dbReference>
<dbReference type="NCBIfam" id="TIGR01215">
    <property type="entry name" value="minE"/>
    <property type="match status" value="1"/>
</dbReference>
<dbReference type="Proteomes" id="UP000095645">
    <property type="component" value="Unassembled WGS sequence"/>
</dbReference>
<dbReference type="SUPFAM" id="SSF55229">
    <property type="entry name" value="Cell division protein MinE topological specificity domain"/>
    <property type="match status" value="1"/>
</dbReference>
<proteinExistence type="inferred from homology"/>
<dbReference type="Gene3D" id="3.30.1070.10">
    <property type="entry name" value="Cell division topological specificity factor MinE"/>
    <property type="match status" value="1"/>
</dbReference>
<evidence type="ECO:0000313" key="5">
    <source>
        <dbReference type="EMBL" id="CUP79784.1"/>
    </source>
</evidence>
<accession>A0A174G8B8</accession>
<evidence type="ECO:0000313" key="8">
    <source>
        <dbReference type="Proteomes" id="UP000095762"/>
    </source>
</evidence>
<sequence length="95" mass="11224">MKAFFKEKKRSAGYARDRMKLLLISERIDCSPQMMKMLRNDMIHTVKKYLTIDEEQVKIQITQEPAVLHAYIPVLNKKDNRLVSSQLLKRTDKLC</sequence>
<gene>
    <name evidence="4" type="primary">minE</name>
    <name evidence="3" type="ORF">ERS852395_00800</name>
    <name evidence="4" type="ORF">ERS852476_03323</name>
    <name evidence="5" type="ORF">ERS852569_00810</name>
</gene>
<evidence type="ECO:0000256" key="2">
    <source>
        <dbReference type="ARBA" id="ARBA00025265"/>
    </source>
</evidence>
<dbReference type="InterPro" id="IPR005527">
    <property type="entry name" value="MinE"/>
</dbReference>
<dbReference type="EMBL" id="CYZP01000041">
    <property type="protein sequence ID" value="CUO58672.1"/>
    <property type="molecule type" value="Genomic_DNA"/>
</dbReference>
<evidence type="ECO:0000313" key="3">
    <source>
        <dbReference type="EMBL" id="CUN60191.1"/>
    </source>
</evidence>
<comment type="similarity">
    <text evidence="1">Belongs to the MinE family.</text>
</comment>
<comment type="function">
    <text evidence="2">Prevents the cell division inhibition by proteins MinC and MinD at internal division sites while permitting inhibition at polar sites. This ensures cell division at the proper site by restricting the formation of a division septum at the midpoint of the long axis of the cell.</text>
</comment>
<dbReference type="GO" id="GO:0051301">
    <property type="term" value="P:cell division"/>
    <property type="evidence" value="ECO:0007669"/>
    <property type="project" value="UniProtKB-KW"/>
</dbReference>
<dbReference type="EMBL" id="CZBP01000004">
    <property type="protein sequence ID" value="CUP79784.1"/>
    <property type="molecule type" value="Genomic_DNA"/>
</dbReference>
<keyword evidence="4" id="KW-0132">Cell division</keyword>
<evidence type="ECO:0000313" key="6">
    <source>
        <dbReference type="Proteomes" id="UP000095447"/>
    </source>
</evidence>